<evidence type="ECO:0000256" key="1">
    <source>
        <dbReference type="SAM" id="MobiDB-lite"/>
    </source>
</evidence>
<dbReference type="HOGENOM" id="CLU_1571504_0_0_1"/>
<dbReference type="RefSeq" id="XP_013273259.1">
    <property type="nucleotide sequence ID" value="XM_013417805.1"/>
</dbReference>
<proteinExistence type="predicted"/>
<reference evidence="2 3" key="1">
    <citation type="submission" date="2015-01" db="EMBL/GenBank/DDBJ databases">
        <title>The Genome Sequence of Rhinocladiella mackenzie CBS 650.93.</title>
        <authorList>
            <consortium name="The Broad Institute Genomics Platform"/>
            <person name="Cuomo C."/>
            <person name="de Hoog S."/>
            <person name="Gorbushina A."/>
            <person name="Stielow B."/>
            <person name="Teixiera M."/>
            <person name="Abouelleil A."/>
            <person name="Chapman S.B."/>
            <person name="Priest M."/>
            <person name="Young S.K."/>
            <person name="Wortman J."/>
            <person name="Nusbaum C."/>
            <person name="Birren B."/>
        </authorList>
    </citation>
    <scope>NUCLEOTIDE SEQUENCE [LARGE SCALE GENOMIC DNA]</scope>
    <source>
        <strain evidence="2 3">CBS 650.93</strain>
    </source>
</reference>
<evidence type="ECO:0000313" key="2">
    <source>
        <dbReference type="EMBL" id="KIX06123.1"/>
    </source>
</evidence>
<gene>
    <name evidence="2" type="ORF">Z518_04097</name>
</gene>
<dbReference type="GeneID" id="25292168"/>
<dbReference type="VEuPathDB" id="FungiDB:Z518_04097"/>
<organism evidence="2 3">
    <name type="scientific">Rhinocladiella mackenziei CBS 650.93</name>
    <dbReference type="NCBI Taxonomy" id="1442369"/>
    <lineage>
        <taxon>Eukaryota</taxon>
        <taxon>Fungi</taxon>
        <taxon>Dikarya</taxon>
        <taxon>Ascomycota</taxon>
        <taxon>Pezizomycotina</taxon>
        <taxon>Eurotiomycetes</taxon>
        <taxon>Chaetothyriomycetidae</taxon>
        <taxon>Chaetothyriales</taxon>
        <taxon>Herpotrichiellaceae</taxon>
        <taxon>Rhinocladiella</taxon>
    </lineage>
</organism>
<dbReference type="AlphaFoldDB" id="A0A0D2H6U4"/>
<protein>
    <submittedName>
        <fullName evidence="2">Uncharacterized protein</fullName>
    </submittedName>
</protein>
<feature type="compositionally biased region" description="Polar residues" evidence="1">
    <location>
        <begin position="77"/>
        <end position="107"/>
    </location>
</feature>
<dbReference type="EMBL" id="KN847477">
    <property type="protein sequence ID" value="KIX06123.1"/>
    <property type="molecule type" value="Genomic_DNA"/>
</dbReference>
<accession>A0A0D2H6U4</accession>
<dbReference type="Proteomes" id="UP000053617">
    <property type="component" value="Unassembled WGS sequence"/>
</dbReference>
<name>A0A0D2H6U4_9EURO</name>
<sequence>MEAVASSGRESNQTCAHCTSDCPLRAPVERNKVNPFAFEFFLKNGNCTEDGSEDGLGDEPVDDLEEGRDDNMEDGLSNDSGSGSKEDSNISFGSTYTGDNGDGNPNDSKADCVSDDIRSHWQEARQLTGENQHLFGSILLDEKMCKSILEMNIEFWCKKQSISSDYWLIH</sequence>
<feature type="region of interest" description="Disordered" evidence="1">
    <location>
        <begin position="49"/>
        <end position="113"/>
    </location>
</feature>
<evidence type="ECO:0000313" key="3">
    <source>
        <dbReference type="Proteomes" id="UP000053617"/>
    </source>
</evidence>
<keyword evidence="3" id="KW-1185">Reference proteome</keyword>
<feature type="compositionally biased region" description="Acidic residues" evidence="1">
    <location>
        <begin position="50"/>
        <end position="73"/>
    </location>
</feature>